<feature type="region of interest" description="Disordered" evidence="1">
    <location>
        <begin position="78"/>
        <end position="106"/>
    </location>
</feature>
<feature type="region of interest" description="Disordered" evidence="1">
    <location>
        <begin position="1"/>
        <end position="48"/>
    </location>
</feature>
<sequence length="353" mass="39666">MESTSGPSNSSASFNLPTKTRRKTKPRAALPGSGRFSIDESPDTVASQSIHRALDPVPTTPSNAFSFQFKPPITPLSAVHPSLSNSHSRPTTRVEPDPFASASPIPDLNNPFPLLDEPLPFHNTEYEPVSARQRDGRSPAAKIHDHLRALRADKLSPLDVLVQALDPDFSEDIRYRKNLYSADDNRLTMLLDTIMKDDYGKRKLFECMCPHLEDFACNIVAEQMECRRKASFLQGINDVTPEFIDNWSLDEDTDRTPFLTRILYAASQTKHAATHNKLKRPEKMCRVVTKQLLYQSSNRCLGFQAEFGLFLWSTGCVRQTIDALFRCGLSVGQTVTGLREQESEGLAVLRMRR</sequence>
<feature type="compositionally biased region" description="Polar residues" evidence="1">
    <location>
        <begin position="1"/>
        <end position="18"/>
    </location>
</feature>
<dbReference type="Proteomes" id="UP001215598">
    <property type="component" value="Unassembled WGS sequence"/>
</dbReference>
<organism evidence="2 3">
    <name type="scientific">Mycena metata</name>
    <dbReference type="NCBI Taxonomy" id="1033252"/>
    <lineage>
        <taxon>Eukaryota</taxon>
        <taxon>Fungi</taxon>
        <taxon>Dikarya</taxon>
        <taxon>Basidiomycota</taxon>
        <taxon>Agaricomycotina</taxon>
        <taxon>Agaricomycetes</taxon>
        <taxon>Agaricomycetidae</taxon>
        <taxon>Agaricales</taxon>
        <taxon>Marasmiineae</taxon>
        <taxon>Mycenaceae</taxon>
        <taxon>Mycena</taxon>
    </lineage>
</organism>
<protein>
    <submittedName>
        <fullName evidence="2">Uncharacterized protein</fullName>
    </submittedName>
</protein>
<evidence type="ECO:0000256" key="1">
    <source>
        <dbReference type="SAM" id="MobiDB-lite"/>
    </source>
</evidence>
<gene>
    <name evidence="2" type="ORF">B0H16DRAFT_240962</name>
</gene>
<evidence type="ECO:0000313" key="2">
    <source>
        <dbReference type="EMBL" id="KAJ7728662.1"/>
    </source>
</evidence>
<feature type="compositionally biased region" description="Polar residues" evidence="1">
    <location>
        <begin position="82"/>
        <end position="91"/>
    </location>
</feature>
<comment type="caution">
    <text evidence="2">The sequence shown here is derived from an EMBL/GenBank/DDBJ whole genome shotgun (WGS) entry which is preliminary data.</text>
</comment>
<evidence type="ECO:0000313" key="3">
    <source>
        <dbReference type="Proteomes" id="UP001215598"/>
    </source>
</evidence>
<dbReference type="AlphaFoldDB" id="A0AAD7HW52"/>
<name>A0AAD7HW52_9AGAR</name>
<reference evidence="2" key="1">
    <citation type="submission" date="2023-03" db="EMBL/GenBank/DDBJ databases">
        <title>Massive genome expansion in bonnet fungi (Mycena s.s.) driven by repeated elements and novel gene families across ecological guilds.</title>
        <authorList>
            <consortium name="Lawrence Berkeley National Laboratory"/>
            <person name="Harder C.B."/>
            <person name="Miyauchi S."/>
            <person name="Viragh M."/>
            <person name="Kuo A."/>
            <person name="Thoen E."/>
            <person name="Andreopoulos B."/>
            <person name="Lu D."/>
            <person name="Skrede I."/>
            <person name="Drula E."/>
            <person name="Henrissat B."/>
            <person name="Morin E."/>
            <person name="Kohler A."/>
            <person name="Barry K."/>
            <person name="LaButti K."/>
            <person name="Morin E."/>
            <person name="Salamov A."/>
            <person name="Lipzen A."/>
            <person name="Mereny Z."/>
            <person name="Hegedus B."/>
            <person name="Baldrian P."/>
            <person name="Stursova M."/>
            <person name="Weitz H."/>
            <person name="Taylor A."/>
            <person name="Grigoriev I.V."/>
            <person name="Nagy L.G."/>
            <person name="Martin F."/>
            <person name="Kauserud H."/>
        </authorList>
    </citation>
    <scope>NUCLEOTIDE SEQUENCE</scope>
    <source>
        <strain evidence="2">CBHHK182m</strain>
    </source>
</reference>
<accession>A0AAD7HW52</accession>
<dbReference type="EMBL" id="JARKIB010000171">
    <property type="protein sequence ID" value="KAJ7728662.1"/>
    <property type="molecule type" value="Genomic_DNA"/>
</dbReference>
<proteinExistence type="predicted"/>
<keyword evidence="3" id="KW-1185">Reference proteome</keyword>